<evidence type="ECO:0000256" key="1">
    <source>
        <dbReference type="SAM" id="MobiDB-lite"/>
    </source>
</evidence>
<feature type="region of interest" description="Disordered" evidence="1">
    <location>
        <begin position="356"/>
        <end position="388"/>
    </location>
</feature>
<evidence type="ECO:0000313" key="2">
    <source>
        <dbReference type="EMBL" id="QOD39527.1"/>
    </source>
</evidence>
<feature type="compositionally biased region" description="Low complexity" evidence="1">
    <location>
        <begin position="377"/>
        <end position="388"/>
    </location>
</feature>
<dbReference type="Pfam" id="PF02336">
    <property type="entry name" value="Denso_VP4"/>
    <property type="match status" value="1"/>
</dbReference>
<proteinExistence type="predicted"/>
<feature type="region of interest" description="Disordered" evidence="1">
    <location>
        <begin position="303"/>
        <end position="327"/>
    </location>
</feature>
<protein>
    <submittedName>
        <fullName evidence="2">VP</fullName>
    </submittedName>
</protein>
<organism evidence="2">
    <name type="scientific">uncultured densovirus</name>
    <dbReference type="NCBI Taxonomy" id="748192"/>
    <lineage>
        <taxon>Viruses</taxon>
        <taxon>Monodnaviria</taxon>
        <taxon>Shotokuvirae</taxon>
        <taxon>Cossaviricota</taxon>
        <taxon>Quintoviricetes</taxon>
        <taxon>Piccovirales</taxon>
        <taxon>Parvoviridae</taxon>
        <taxon>Densovirinae</taxon>
        <taxon>environmental samples</taxon>
    </lineage>
</organism>
<gene>
    <name evidence="2" type="primary">VP</name>
</gene>
<dbReference type="InterPro" id="IPR016184">
    <property type="entry name" value="Capsid/spike_ssDNA_virus"/>
</dbReference>
<accession>A0A7L7YTW1</accession>
<dbReference type="EMBL" id="MT733030">
    <property type="protein sequence ID" value="QOD39527.1"/>
    <property type="molecule type" value="Genomic_DNA"/>
</dbReference>
<reference evidence="2" key="1">
    <citation type="submission" date="2020-07" db="EMBL/GenBank/DDBJ databases">
        <title>Diversity of sea star-associated densoviruses and transcribed endogenized viral elements of densovirus origin.</title>
        <authorList>
            <person name="Jackson E.W."/>
            <person name="Hewson I."/>
        </authorList>
    </citation>
    <scope>NUCLEOTIDE SEQUENCE</scope>
</reference>
<dbReference type="GO" id="GO:0005198">
    <property type="term" value="F:structural molecule activity"/>
    <property type="evidence" value="ECO:0007669"/>
    <property type="project" value="InterPro"/>
</dbReference>
<dbReference type="InterPro" id="IPR003433">
    <property type="entry name" value="Capsid_VP4_densovirus"/>
</dbReference>
<feature type="compositionally biased region" description="Low complexity" evidence="1">
    <location>
        <begin position="303"/>
        <end position="313"/>
    </location>
</feature>
<sequence length="808" mass="87969">MTLMNIGSASHPIWVNGASDNVLRNRFGLDWAKHRPGYEDIDNPTFEDIELNELEYDIAPEELLSESTPLLDVSPGLGAAATGAEGITGLSGGATGGLGLTAGAAIVGGIASSLSGGKERPTVTFKHHNFLGPGNEHDSGLEPIDTDDKIARIHDTRYALATHQQDILDADADAIVEFGKDAYDNTNIHSAIGAVGLGIKHVGEKAFGVKYPANLPVSVPDKGKMDEKKDNKNKGRFHALKLNVNNLPYNDETFNRLKDQDRKARIFNQWNIARLTGGFEYVRNPYGFDDSNRLHQLDSGPLLSSLGAGSSKPSPHRRKQLTPSKGLKYIHVKKSTDLRADATPPKKKLFVDLTDDPMASNKRPRVEDHAMGGVEESSGPIGSASSGALSDVSGPITTVMRPKTVTTHEFKTFSKTHIVLANGYATTIQGHPDTTNFANTYLAGTGLLEIPVDRLMLYMNPGELAAIQKRCPGAHAISCEVSIVQRNPRVAFETAASTSSLATLNQNKFGIKAVGLNMNKGLRVTARKYTAFASGEPMVPEATEDASYTDIVQAMYGYDQSNILFNTTIPAEPFYEPLAWPNYLCCWNYGNNGTSATRLNPGWYSLAEHVTMFDMSATTGTEIMKYNYTFKSAPLTKQIDPLDYFMPDQVSPDFSIGSNTHQFGKQDLSVGANANITGANEQKIMLSTITTAAYNNEITLTDLIERHQQTAHVNANIPKGNTVQPSVHIGVKSVPRLSSLNGLIRPDSWTDVQGYYEVHSTLVVSYSNPHHNTHYEDFNVGPEAEKMAVVSTLSTNVPVRYGKYNETF</sequence>
<name>A0A7L7YTW1_9VIRU</name>
<dbReference type="SUPFAM" id="SSF88645">
    <property type="entry name" value="ssDNA viruses"/>
    <property type="match status" value="1"/>
</dbReference>